<dbReference type="InterPro" id="IPR027417">
    <property type="entry name" value="P-loop_NTPase"/>
</dbReference>
<dbReference type="Pfam" id="PF00308">
    <property type="entry name" value="Bac_DnaA"/>
    <property type="match status" value="1"/>
</dbReference>
<organism evidence="2 3">
    <name type="scientific">Alicyclobacillus cycloheptanicus</name>
    <dbReference type="NCBI Taxonomy" id="1457"/>
    <lineage>
        <taxon>Bacteria</taxon>
        <taxon>Bacillati</taxon>
        <taxon>Bacillota</taxon>
        <taxon>Bacilli</taxon>
        <taxon>Bacillales</taxon>
        <taxon>Alicyclobacillaceae</taxon>
        <taxon>Alicyclobacillus</taxon>
    </lineage>
</organism>
<name>A0ABT9XK11_9BACL</name>
<dbReference type="NCBIfam" id="NF005378">
    <property type="entry name" value="PRK06921.1"/>
    <property type="match status" value="1"/>
</dbReference>
<dbReference type="InterPro" id="IPR013317">
    <property type="entry name" value="DnaA_dom"/>
</dbReference>
<sequence>MAVLDDGRVFPFGALETVGETPPARKCDCQDEAQRHQLMTTSQISPKFRRKSFNNFYVKGRPKAVQIAYQVARKYAEDFLFRRHEDKNSLALLGVSGSGKTHLLMAVANQLMAEGVSVLYWPWVEGKGDLKGERNLIEAKLRQMRGVDVLFIDDLLKGTAEPTPFEFDSVFGIINFRVQNGLPMLISSELDLDTIRKFDNALGRRIAEVCTVAQIALYSGETGVLDYTLASRR</sequence>
<dbReference type="SMART" id="SM00382">
    <property type="entry name" value="AAA"/>
    <property type="match status" value="1"/>
</dbReference>
<keyword evidence="3" id="KW-1185">Reference proteome</keyword>
<proteinExistence type="predicted"/>
<comment type="caution">
    <text evidence="2">The sequence shown here is derived from an EMBL/GenBank/DDBJ whole genome shotgun (WGS) entry which is preliminary data.</text>
</comment>
<accession>A0ABT9XK11</accession>
<dbReference type="EMBL" id="JAUSTP010000021">
    <property type="protein sequence ID" value="MDQ0190646.1"/>
    <property type="molecule type" value="Genomic_DNA"/>
</dbReference>
<dbReference type="PANTHER" id="PTHR30050">
    <property type="entry name" value="CHROMOSOMAL REPLICATION INITIATOR PROTEIN DNAA"/>
    <property type="match status" value="1"/>
</dbReference>
<reference evidence="2 3" key="1">
    <citation type="submission" date="2023-07" db="EMBL/GenBank/DDBJ databases">
        <title>Genomic Encyclopedia of Type Strains, Phase IV (KMG-IV): sequencing the most valuable type-strain genomes for metagenomic binning, comparative biology and taxonomic classification.</title>
        <authorList>
            <person name="Goeker M."/>
        </authorList>
    </citation>
    <scope>NUCLEOTIDE SEQUENCE [LARGE SCALE GENOMIC DNA]</scope>
    <source>
        <strain evidence="2 3">DSM 4006</strain>
    </source>
</reference>
<dbReference type="PANTHER" id="PTHR30050:SF10">
    <property type="entry name" value="PHAGE-LIKE ELEMENT PBSX PROTEIN XKDC"/>
    <property type="match status" value="1"/>
</dbReference>
<evidence type="ECO:0000313" key="2">
    <source>
        <dbReference type="EMBL" id="MDQ0190646.1"/>
    </source>
</evidence>
<dbReference type="Proteomes" id="UP001232973">
    <property type="component" value="Unassembled WGS sequence"/>
</dbReference>
<gene>
    <name evidence="2" type="ORF">J2S03_002513</name>
</gene>
<protein>
    <submittedName>
        <fullName evidence="2">DNA replication protein DnaC</fullName>
    </submittedName>
</protein>
<feature type="domain" description="AAA+ ATPase" evidence="1">
    <location>
        <begin position="86"/>
        <end position="208"/>
    </location>
</feature>
<dbReference type="CDD" id="cd00009">
    <property type="entry name" value="AAA"/>
    <property type="match status" value="1"/>
</dbReference>
<evidence type="ECO:0000259" key="1">
    <source>
        <dbReference type="SMART" id="SM00382"/>
    </source>
</evidence>
<evidence type="ECO:0000313" key="3">
    <source>
        <dbReference type="Proteomes" id="UP001232973"/>
    </source>
</evidence>
<dbReference type="Gene3D" id="3.40.50.300">
    <property type="entry name" value="P-loop containing nucleotide triphosphate hydrolases"/>
    <property type="match status" value="1"/>
</dbReference>
<dbReference type="InterPro" id="IPR003593">
    <property type="entry name" value="AAA+_ATPase"/>
</dbReference>
<dbReference type="SUPFAM" id="SSF52540">
    <property type="entry name" value="P-loop containing nucleoside triphosphate hydrolases"/>
    <property type="match status" value="1"/>
</dbReference>